<dbReference type="EMBL" id="LR134516">
    <property type="protein sequence ID" value="VEJ20547.1"/>
    <property type="molecule type" value="Genomic_DNA"/>
</dbReference>
<evidence type="ECO:0000313" key="3">
    <source>
        <dbReference type="EMBL" id="VEJ20547.1"/>
    </source>
</evidence>
<proteinExistence type="predicted"/>
<dbReference type="CDD" id="cd14797">
    <property type="entry name" value="DUF302"/>
    <property type="match status" value="1"/>
</dbReference>
<dbReference type="Gene3D" id="3.30.310.70">
    <property type="entry name" value="TT1751-like domain"/>
    <property type="match status" value="1"/>
</dbReference>
<dbReference type="InterPro" id="IPR005180">
    <property type="entry name" value="DUF302"/>
</dbReference>
<dbReference type="Pfam" id="PF03625">
    <property type="entry name" value="DUF302"/>
    <property type="match status" value="1"/>
</dbReference>
<protein>
    <submittedName>
        <fullName evidence="3">Protein CrcB</fullName>
    </submittedName>
</protein>
<keyword evidence="4" id="KW-1185">Reference proteome</keyword>
<evidence type="ECO:0000256" key="1">
    <source>
        <dbReference type="SAM" id="SignalP"/>
    </source>
</evidence>
<evidence type="ECO:0000259" key="2">
    <source>
        <dbReference type="Pfam" id="PF03625"/>
    </source>
</evidence>
<evidence type="ECO:0000313" key="4">
    <source>
        <dbReference type="Proteomes" id="UP000268229"/>
    </source>
</evidence>
<organism evidence="3 4">
    <name type="scientific">Neisseria animaloris</name>
    <dbReference type="NCBI Taxonomy" id="326522"/>
    <lineage>
        <taxon>Bacteria</taxon>
        <taxon>Pseudomonadati</taxon>
        <taxon>Pseudomonadota</taxon>
        <taxon>Betaproteobacteria</taxon>
        <taxon>Neisseriales</taxon>
        <taxon>Neisseriaceae</taxon>
        <taxon>Neisseria</taxon>
    </lineage>
</organism>
<dbReference type="PANTHER" id="PTHR38342">
    <property type="entry name" value="SLR5037 PROTEIN"/>
    <property type="match status" value="1"/>
</dbReference>
<dbReference type="STRING" id="326522.BWD08_01015"/>
<dbReference type="InterPro" id="IPR035923">
    <property type="entry name" value="TT1751-like_sf"/>
</dbReference>
<feature type="signal peptide" evidence="1">
    <location>
        <begin position="1"/>
        <end position="17"/>
    </location>
</feature>
<feature type="chain" id="PRO_5018997706" evidence="1">
    <location>
        <begin position="18"/>
        <end position="159"/>
    </location>
</feature>
<dbReference type="OrthoDB" id="9799367at2"/>
<keyword evidence="1" id="KW-0732">Signal</keyword>
<accession>A0A448U9I8</accession>
<sequence>MKPLKTALYLIAAITLAACTHTPHTGEHAESSAPTIHSVASRYTFNETVSRLENTIKAKGMVVFTVIDHQAAAQKYGLTMQPAKVIVFGQPKIGTPLMLKDPEFALQLPMRVLVTETNGQVKAVFTDIRTLIRGSHIEYRDVENTLANAEKLIRKTVSE</sequence>
<feature type="domain" description="DUF302" evidence="2">
    <location>
        <begin position="67"/>
        <end position="127"/>
    </location>
</feature>
<dbReference type="SUPFAM" id="SSF103247">
    <property type="entry name" value="TT1751-like"/>
    <property type="match status" value="1"/>
</dbReference>
<dbReference type="AlphaFoldDB" id="A0A448U9I8"/>
<dbReference type="Proteomes" id="UP000268229">
    <property type="component" value="Chromosome"/>
</dbReference>
<name>A0A448U9I8_9NEIS</name>
<gene>
    <name evidence="3" type="ORF">NCTC12227_00254</name>
</gene>
<dbReference type="PANTHER" id="PTHR38342:SF2">
    <property type="entry name" value="INNER MEMBRANE OR EXPORTED"/>
    <property type="match status" value="1"/>
</dbReference>
<dbReference type="KEGG" id="nani:NCTC12227_00254"/>
<reference evidence="3 4" key="1">
    <citation type="submission" date="2018-12" db="EMBL/GenBank/DDBJ databases">
        <authorList>
            <consortium name="Pathogen Informatics"/>
        </authorList>
    </citation>
    <scope>NUCLEOTIDE SEQUENCE [LARGE SCALE GENOMIC DNA]</scope>
    <source>
        <strain evidence="3 4">NCTC12227</strain>
    </source>
</reference>
<dbReference type="PROSITE" id="PS51257">
    <property type="entry name" value="PROKAR_LIPOPROTEIN"/>
    <property type="match status" value="1"/>
</dbReference>